<dbReference type="Proteomes" id="UP000515121">
    <property type="component" value="Unplaced"/>
</dbReference>
<sequence length="150" mass="17215">MSAAYHQQIDGQFEVVNRCLETYLQCMTTTPYEVVYGQHAPIHRPYLTGDSKVDEVDRSLQQQFVLHKHSFKLYVRYYGPYKVLKKIGPIVYKLDLPTGAKAHPIFSVFKLKKYNGRVPTQTNLSLMDADGILAKEPIAILDKRLNKKKG</sequence>
<accession>A0A6P6AB83</accession>
<reference evidence="3" key="1">
    <citation type="submission" date="2025-08" db="UniProtKB">
        <authorList>
            <consortium name="RefSeq"/>
        </authorList>
    </citation>
    <scope>IDENTIFICATION</scope>
    <source>
        <tissue evidence="3">Fruit stalk</tissue>
    </source>
</reference>
<name>A0A6P6AB83_DURZI</name>
<dbReference type="Pfam" id="PF24626">
    <property type="entry name" value="SH3_Tf2-1"/>
    <property type="match status" value="1"/>
</dbReference>
<evidence type="ECO:0000313" key="2">
    <source>
        <dbReference type="Proteomes" id="UP000515121"/>
    </source>
</evidence>
<gene>
    <name evidence="3" type="primary">LOC111308092</name>
</gene>
<organism evidence="2 3">
    <name type="scientific">Durio zibethinus</name>
    <name type="common">Durian</name>
    <dbReference type="NCBI Taxonomy" id="66656"/>
    <lineage>
        <taxon>Eukaryota</taxon>
        <taxon>Viridiplantae</taxon>
        <taxon>Streptophyta</taxon>
        <taxon>Embryophyta</taxon>
        <taxon>Tracheophyta</taxon>
        <taxon>Spermatophyta</taxon>
        <taxon>Magnoliopsida</taxon>
        <taxon>eudicotyledons</taxon>
        <taxon>Gunneridae</taxon>
        <taxon>Pentapetalae</taxon>
        <taxon>rosids</taxon>
        <taxon>malvids</taxon>
        <taxon>Malvales</taxon>
        <taxon>Malvaceae</taxon>
        <taxon>Helicteroideae</taxon>
        <taxon>Durio</taxon>
    </lineage>
</organism>
<dbReference type="PANTHER" id="PTHR46148:SF52">
    <property type="entry name" value="OS04G0603800 PROTEIN"/>
    <property type="match status" value="1"/>
</dbReference>
<dbReference type="GeneID" id="111308092"/>
<evidence type="ECO:0000259" key="1">
    <source>
        <dbReference type="Pfam" id="PF24626"/>
    </source>
</evidence>
<feature type="domain" description="Tf2-1-like SH3-like" evidence="1">
    <location>
        <begin position="60"/>
        <end position="114"/>
    </location>
</feature>
<protein>
    <submittedName>
        <fullName evidence="3">Uncharacterized protein LOC111308092</fullName>
    </submittedName>
</protein>
<dbReference type="AlphaFoldDB" id="A0A6P6AB83"/>
<proteinExistence type="predicted"/>
<dbReference type="PANTHER" id="PTHR46148">
    <property type="entry name" value="CHROMO DOMAIN-CONTAINING PROTEIN"/>
    <property type="match status" value="1"/>
</dbReference>
<evidence type="ECO:0000313" key="3">
    <source>
        <dbReference type="RefSeq" id="XP_022762164.1"/>
    </source>
</evidence>
<dbReference type="OrthoDB" id="5554229at2759"/>
<keyword evidence="2" id="KW-1185">Reference proteome</keyword>
<dbReference type="InterPro" id="IPR056924">
    <property type="entry name" value="SH3_Tf2-1"/>
</dbReference>
<dbReference type="KEGG" id="dzi:111308092"/>
<dbReference type="RefSeq" id="XP_022762164.1">
    <property type="nucleotide sequence ID" value="XM_022906429.1"/>
</dbReference>